<dbReference type="EMBL" id="JQCE01000052">
    <property type="protein sequence ID" value="KRO16135.1"/>
    <property type="molecule type" value="Genomic_DNA"/>
</dbReference>
<feature type="transmembrane region" description="Helical" evidence="1">
    <location>
        <begin position="29"/>
        <end position="48"/>
    </location>
</feature>
<dbReference type="AlphaFoldDB" id="A0A0R2MRC1"/>
<dbReference type="Proteomes" id="UP000050969">
    <property type="component" value="Unassembled WGS sequence"/>
</dbReference>
<organism evidence="2 3">
    <name type="scientific">Lacticaseibacillus saniviri JCM 17471 = DSM 24301</name>
    <dbReference type="NCBI Taxonomy" id="1293598"/>
    <lineage>
        <taxon>Bacteria</taxon>
        <taxon>Bacillati</taxon>
        <taxon>Bacillota</taxon>
        <taxon>Bacilli</taxon>
        <taxon>Lactobacillales</taxon>
        <taxon>Lactobacillaceae</taxon>
        <taxon>Lacticaseibacillus</taxon>
    </lineage>
</organism>
<keyword evidence="1" id="KW-0812">Transmembrane</keyword>
<evidence type="ECO:0000313" key="2">
    <source>
        <dbReference type="EMBL" id="KRO16135.1"/>
    </source>
</evidence>
<keyword evidence="1" id="KW-1133">Transmembrane helix</keyword>
<evidence type="ECO:0000256" key="1">
    <source>
        <dbReference type="SAM" id="Phobius"/>
    </source>
</evidence>
<sequence>MFEVLLLIILLLGLTLIISRIAVPGWAKAAVICVSAILIVLLLISVLVKKSN</sequence>
<keyword evidence="3" id="KW-1185">Reference proteome</keyword>
<dbReference type="PATRIC" id="fig|1293598.4.peg.2019"/>
<accession>A0A0R2MRC1</accession>
<evidence type="ECO:0000313" key="3">
    <source>
        <dbReference type="Proteomes" id="UP000050969"/>
    </source>
</evidence>
<comment type="caution">
    <text evidence="2">The sequence shown here is derived from an EMBL/GenBank/DDBJ whole genome shotgun (WGS) entry which is preliminary data.</text>
</comment>
<gene>
    <name evidence="2" type="ORF">IV56_GL001935</name>
</gene>
<proteinExistence type="predicted"/>
<protein>
    <submittedName>
        <fullName evidence="2">Uncharacterized protein</fullName>
    </submittedName>
</protein>
<reference evidence="2 3" key="1">
    <citation type="journal article" date="2015" name="Genome Announc.">
        <title>Expanding the biotechnology potential of lactobacilli through comparative genomics of 213 strains and associated genera.</title>
        <authorList>
            <person name="Sun Z."/>
            <person name="Harris H.M."/>
            <person name="McCann A."/>
            <person name="Guo C."/>
            <person name="Argimon S."/>
            <person name="Zhang W."/>
            <person name="Yang X."/>
            <person name="Jeffery I.B."/>
            <person name="Cooney J.C."/>
            <person name="Kagawa T.F."/>
            <person name="Liu W."/>
            <person name="Song Y."/>
            <person name="Salvetti E."/>
            <person name="Wrobel A."/>
            <person name="Rasinkangas P."/>
            <person name="Parkhill J."/>
            <person name="Rea M.C."/>
            <person name="O'Sullivan O."/>
            <person name="Ritari J."/>
            <person name="Douillard F.P."/>
            <person name="Paul Ross R."/>
            <person name="Yang R."/>
            <person name="Briner A.E."/>
            <person name="Felis G.E."/>
            <person name="de Vos W.M."/>
            <person name="Barrangou R."/>
            <person name="Klaenhammer T.R."/>
            <person name="Caufield P.W."/>
            <person name="Cui Y."/>
            <person name="Zhang H."/>
            <person name="O'Toole P.W."/>
        </authorList>
    </citation>
    <scope>NUCLEOTIDE SEQUENCE [LARGE SCALE GENOMIC DNA]</scope>
    <source>
        <strain evidence="2 3">DSM 24301</strain>
    </source>
</reference>
<name>A0A0R2MRC1_9LACO</name>
<keyword evidence="1" id="KW-0472">Membrane</keyword>